<dbReference type="InterPro" id="IPR011990">
    <property type="entry name" value="TPR-like_helical_dom_sf"/>
</dbReference>
<reference evidence="1" key="1">
    <citation type="submission" date="2016-04" db="EMBL/GenBank/DDBJ databases">
        <authorList>
            <person name="Evans L.H."/>
            <person name="Alamgir A."/>
            <person name="Owens N."/>
            <person name="Weber N.D."/>
            <person name="Virtaneva K."/>
            <person name="Barbian K."/>
            <person name="Babar A."/>
            <person name="Rosenke K."/>
        </authorList>
    </citation>
    <scope>NUCLEOTIDE SEQUENCE</scope>
    <source>
        <strain evidence="1">Nono1</strain>
    </source>
</reference>
<gene>
    <name evidence="1" type="ORF">BN4615_P8568</name>
</gene>
<dbReference type="AlphaFoldDB" id="A0A1M4EJM1"/>
<name>A0A1M4EJM1_9ACTN</name>
<dbReference type="Gene3D" id="1.25.40.10">
    <property type="entry name" value="Tetratricopeptide repeat domain"/>
    <property type="match status" value="1"/>
</dbReference>
<dbReference type="EMBL" id="LT559118">
    <property type="protein sequence ID" value="SBO99052.1"/>
    <property type="molecule type" value="Genomic_DNA"/>
</dbReference>
<organism evidence="1">
    <name type="scientific">Nonomuraea gerenzanensis</name>
    <dbReference type="NCBI Taxonomy" id="93944"/>
    <lineage>
        <taxon>Bacteria</taxon>
        <taxon>Bacillati</taxon>
        <taxon>Actinomycetota</taxon>
        <taxon>Actinomycetes</taxon>
        <taxon>Streptosporangiales</taxon>
        <taxon>Streptosporangiaceae</taxon>
        <taxon>Nonomuraea</taxon>
    </lineage>
</organism>
<accession>A0A1M4EJM1</accession>
<proteinExistence type="predicted"/>
<sequence length="142" mass="14687">MTRNSPDDATRKDTSAVAAIEGLLALAAGRPRWAGGAALNNAGEAIARSRALVAQSPGEHTELLARCLQTTARLLLARGRAVEALPLAQEAVALSRSTGGAALSVALRRLAQAQEALHRYSDAAATLAEADRLRPSSDPPSD</sequence>
<evidence type="ECO:0000313" key="1">
    <source>
        <dbReference type="EMBL" id="SBO99052.1"/>
    </source>
</evidence>
<protein>
    <submittedName>
        <fullName evidence="1">Uncharacterized protein</fullName>
    </submittedName>
</protein>
<dbReference type="SUPFAM" id="SSF48452">
    <property type="entry name" value="TPR-like"/>
    <property type="match status" value="1"/>
</dbReference>
<dbReference type="RefSeq" id="WP_311132051.1">
    <property type="nucleotide sequence ID" value="NZ_LT559118.1"/>
</dbReference>